<name>A0A4C1W944_EUMVA</name>
<dbReference type="Proteomes" id="UP000299102">
    <property type="component" value="Unassembled WGS sequence"/>
</dbReference>
<sequence length="145" mass="15876">MDADEAVATYEKAVATSKCEWPKCVSLGASVECSDVLISTEPKASDCRFTRENAQRRPATRSILLAPHPVSDHVDKAGHTFYCNPDPTSVFDPSSVLRFGAGPAHDSVPIRFYSRPVRNSLPHPAFNPDFVTSHNSDLDEARSKC</sequence>
<gene>
    <name evidence="1" type="ORF">EVAR_40109_1</name>
</gene>
<proteinExistence type="predicted"/>
<evidence type="ECO:0000313" key="2">
    <source>
        <dbReference type="Proteomes" id="UP000299102"/>
    </source>
</evidence>
<protein>
    <submittedName>
        <fullName evidence="1">Uncharacterized protein</fullName>
    </submittedName>
</protein>
<accession>A0A4C1W944</accession>
<comment type="caution">
    <text evidence="1">The sequence shown here is derived from an EMBL/GenBank/DDBJ whole genome shotgun (WGS) entry which is preliminary data.</text>
</comment>
<keyword evidence="2" id="KW-1185">Reference proteome</keyword>
<organism evidence="1 2">
    <name type="scientific">Eumeta variegata</name>
    <name type="common">Bagworm moth</name>
    <name type="synonym">Eumeta japonica</name>
    <dbReference type="NCBI Taxonomy" id="151549"/>
    <lineage>
        <taxon>Eukaryota</taxon>
        <taxon>Metazoa</taxon>
        <taxon>Ecdysozoa</taxon>
        <taxon>Arthropoda</taxon>
        <taxon>Hexapoda</taxon>
        <taxon>Insecta</taxon>
        <taxon>Pterygota</taxon>
        <taxon>Neoptera</taxon>
        <taxon>Endopterygota</taxon>
        <taxon>Lepidoptera</taxon>
        <taxon>Glossata</taxon>
        <taxon>Ditrysia</taxon>
        <taxon>Tineoidea</taxon>
        <taxon>Psychidae</taxon>
        <taxon>Oiketicinae</taxon>
        <taxon>Eumeta</taxon>
    </lineage>
</organism>
<evidence type="ECO:0000313" key="1">
    <source>
        <dbReference type="EMBL" id="GBP47553.1"/>
    </source>
</evidence>
<dbReference type="AlphaFoldDB" id="A0A4C1W944"/>
<dbReference type="OrthoDB" id="10070851at2759"/>
<dbReference type="EMBL" id="BGZK01000504">
    <property type="protein sequence ID" value="GBP47553.1"/>
    <property type="molecule type" value="Genomic_DNA"/>
</dbReference>
<reference evidence="1 2" key="1">
    <citation type="journal article" date="2019" name="Commun. Biol.">
        <title>The bagworm genome reveals a unique fibroin gene that provides high tensile strength.</title>
        <authorList>
            <person name="Kono N."/>
            <person name="Nakamura H."/>
            <person name="Ohtoshi R."/>
            <person name="Tomita M."/>
            <person name="Numata K."/>
            <person name="Arakawa K."/>
        </authorList>
    </citation>
    <scope>NUCLEOTIDE SEQUENCE [LARGE SCALE GENOMIC DNA]</scope>
</reference>